<feature type="compositionally biased region" description="Low complexity" evidence="2">
    <location>
        <begin position="66"/>
        <end position="76"/>
    </location>
</feature>
<dbReference type="CDD" id="cd00118">
    <property type="entry name" value="LysM"/>
    <property type="match status" value="1"/>
</dbReference>
<protein>
    <submittedName>
        <fullName evidence="4">LysM peptidoglycan-binding domain-containing protein</fullName>
    </submittedName>
</protein>
<dbReference type="AlphaFoldDB" id="A0A850RIX8"/>
<accession>A0A850RIX8</accession>
<keyword evidence="5" id="KW-1185">Reference proteome</keyword>
<feature type="domain" description="LysM" evidence="3">
    <location>
        <begin position="162"/>
        <end position="211"/>
    </location>
</feature>
<keyword evidence="1" id="KW-0175">Coiled coil</keyword>
<dbReference type="SUPFAM" id="SSF54106">
    <property type="entry name" value="LysM domain"/>
    <property type="match status" value="1"/>
</dbReference>
<dbReference type="Proteomes" id="UP000592294">
    <property type="component" value="Unassembled WGS sequence"/>
</dbReference>
<dbReference type="PROSITE" id="PS51782">
    <property type="entry name" value="LYSM"/>
    <property type="match status" value="1"/>
</dbReference>
<dbReference type="PANTHER" id="PTHR34700">
    <property type="entry name" value="POTASSIUM BINDING PROTEIN KBP"/>
    <property type="match status" value="1"/>
</dbReference>
<dbReference type="InterPro" id="IPR036779">
    <property type="entry name" value="LysM_dom_sf"/>
</dbReference>
<organism evidence="4 5">
    <name type="scientific">Allochromatium humboldtianum</name>
    <dbReference type="NCBI Taxonomy" id="504901"/>
    <lineage>
        <taxon>Bacteria</taxon>
        <taxon>Pseudomonadati</taxon>
        <taxon>Pseudomonadota</taxon>
        <taxon>Gammaproteobacteria</taxon>
        <taxon>Chromatiales</taxon>
        <taxon>Chromatiaceae</taxon>
        <taxon>Allochromatium</taxon>
    </lineage>
</organism>
<proteinExistence type="predicted"/>
<dbReference type="Gene3D" id="3.10.350.10">
    <property type="entry name" value="LysM domain"/>
    <property type="match status" value="1"/>
</dbReference>
<feature type="region of interest" description="Disordered" evidence="2">
    <location>
        <begin position="30"/>
        <end position="79"/>
    </location>
</feature>
<comment type="caution">
    <text evidence="4">The sequence shown here is derived from an EMBL/GenBank/DDBJ whole genome shotgun (WGS) entry which is preliminary data.</text>
</comment>
<feature type="coiled-coil region" evidence="1">
    <location>
        <begin position="83"/>
        <end position="152"/>
    </location>
</feature>
<evidence type="ECO:0000256" key="1">
    <source>
        <dbReference type="SAM" id="Coils"/>
    </source>
</evidence>
<reference evidence="4 5" key="1">
    <citation type="submission" date="2020-06" db="EMBL/GenBank/DDBJ databases">
        <title>Whole-genome sequence of Allochromatium humboldtianum DSM 21881, type strain.</title>
        <authorList>
            <person name="Kyndt J.A."/>
            <person name="Meyer T.E."/>
        </authorList>
    </citation>
    <scope>NUCLEOTIDE SEQUENCE [LARGE SCALE GENOMIC DNA]</scope>
    <source>
        <strain evidence="4 5">DSM 21881</strain>
    </source>
</reference>
<name>A0A850RIX8_9GAMM</name>
<dbReference type="RefSeq" id="WP_176977775.1">
    <property type="nucleotide sequence ID" value="NZ_JABZEO010000015.1"/>
</dbReference>
<sequence length="212" mass="23142">MPTRSSGRESILKRSPGRWILLIALVGGPIGSAPAVEPAPMPEPEPVTATEDAGPKPEAETPSSQPTEEAGTEAAPETPPHALEELQHRIQGMEGKLRESALARKSADQARMEAERRLAENMQALEALRAAHAELEQRLSDCESARSRLAEELQRQGTANRTLYQVRPGDNLAAISLRFYGRADQWRAIFEANRSLLDAPDRLTPGMTLVIP</sequence>
<evidence type="ECO:0000313" key="4">
    <source>
        <dbReference type="EMBL" id="NVZ11052.1"/>
    </source>
</evidence>
<evidence type="ECO:0000256" key="2">
    <source>
        <dbReference type="SAM" id="MobiDB-lite"/>
    </source>
</evidence>
<gene>
    <name evidence="4" type="ORF">HW932_17475</name>
</gene>
<dbReference type="Pfam" id="PF01476">
    <property type="entry name" value="LysM"/>
    <property type="match status" value="1"/>
</dbReference>
<dbReference type="InterPro" id="IPR052196">
    <property type="entry name" value="Bact_Kbp"/>
</dbReference>
<evidence type="ECO:0000259" key="3">
    <source>
        <dbReference type="PROSITE" id="PS51782"/>
    </source>
</evidence>
<dbReference type="InterPro" id="IPR018392">
    <property type="entry name" value="LysM"/>
</dbReference>
<dbReference type="EMBL" id="JABZEO010000015">
    <property type="protein sequence ID" value="NVZ11052.1"/>
    <property type="molecule type" value="Genomic_DNA"/>
</dbReference>
<dbReference type="SMART" id="SM00257">
    <property type="entry name" value="LysM"/>
    <property type="match status" value="1"/>
</dbReference>
<evidence type="ECO:0000313" key="5">
    <source>
        <dbReference type="Proteomes" id="UP000592294"/>
    </source>
</evidence>
<dbReference type="PANTHER" id="PTHR34700:SF4">
    <property type="entry name" value="PHAGE-LIKE ELEMENT PBSX PROTEIN XKDP"/>
    <property type="match status" value="1"/>
</dbReference>